<keyword evidence="3" id="KW-1185">Reference proteome</keyword>
<dbReference type="AlphaFoldDB" id="A0A1I5MS68"/>
<evidence type="ECO:0000313" key="2">
    <source>
        <dbReference type="EMBL" id="SFP11821.1"/>
    </source>
</evidence>
<keyword evidence="1" id="KW-1133">Transmembrane helix</keyword>
<accession>A0A1I5MS68</accession>
<keyword evidence="1" id="KW-0472">Membrane</keyword>
<dbReference type="EMBL" id="FOXI01000001">
    <property type="protein sequence ID" value="SFP11821.1"/>
    <property type="molecule type" value="Genomic_DNA"/>
</dbReference>
<evidence type="ECO:0000313" key="3">
    <source>
        <dbReference type="Proteomes" id="UP000183769"/>
    </source>
</evidence>
<protein>
    <submittedName>
        <fullName evidence="2">Uncharacterized protein</fullName>
    </submittedName>
</protein>
<reference evidence="3" key="1">
    <citation type="submission" date="2016-10" db="EMBL/GenBank/DDBJ databases">
        <authorList>
            <person name="Varghese N."/>
            <person name="Submissions S."/>
        </authorList>
    </citation>
    <scope>NUCLEOTIDE SEQUENCE [LARGE SCALE GENOMIC DNA]</scope>
    <source>
        <strain evidence="3">CGMCC 1.10329</strain>
    </source>
</reference>
<dbReference type="Proteomes" id="UP000183769">
    <property type="component" value="Unassembled WGS sequence"/>
</dbReference>
<dbReference type="OrthoDB" id="313303at2157"/>
<proteinExistence type="predicted"/>
<feature type="transmembrane region" description="Helical" evidence="1">
    <location>
        <begin position="56"/>
        <end position="85"/>
    </location>
</feature>
<name>A0A1I5MS68_9EURY</name>
<dbReference type="RefSeq" id="WP_074874997.1">
    <property type="nucleotide sequence ID" value="NZ_FOXI01000001.1"/>
</dbReference>
<evidence type="ECO:0000256" key="1">
    <source>
        <dbReference type="SAM" id="Phobius"/>
    </source>
</evidence>
<dbReference type="PROSITE" id="PS51257">
    <property type="entry name" value="PROKAR_LIPOPROTEIN"/>
    <property type="match status" value="1"/>
</dbReference>
<keyword evidence="1" id="KW-0812">Transmembrane</keyword>
<sequence length="96" mass="9783">METTTKWLVAVGALAVFLPSVFVLGNALLGCVAAGTVVWAAVTHDRDGSLSAPPVLLAGAVVCAGILSDGYLVYALVGANVVLWVGRNGFPELRSS</sequence>
<gene>
    <name evidence="2" type="ORF">SAMN05216277_101365</name>
</gene>
<organism evidence="2 3">
    <name type="scientific">Halolamina pelagica</name>
    <dbReference type="NCBI Taxonomy" id="699431"/>
    <lineage>
        <taxon>Archaea</taxon>
        <taxon>Methanobacteriati</taxon>
        <taxon>Methanobacteriota</taxon>
        <taxon>Stenosarchaea group</taxon>
        <taxon>Halobacteria</taxon>
        <taxon>Halobacteriales</taxon>
        <taxon>Haloferacaceae</taxon>
    </lineage>
</organism>